<organism evidence="1 3">
    <name type="scientific">Medicago truncatula</name>
    <name type="common">Barrel medic</name>
    <name type="synonym">Medicago tribuloides</name>
    <dbReference type="NCBI Taxonomy" id="3880"/>
    <lineage>
        <taxon>Eukaryota</taxon>
        <taxon>Viridiplantae</taxon>
        <taxon>Streptophyta</taxon>
        <taxon>Embryophyta</taxon>
        <taxon>Tracheophyta</taxon>
        <taxon>Spermatophyta</taxon>
        <taxon>Magnoliopsida</taxon>
        <taxon>eudicotyledons</taxon>
        <taxon>Gunneridae</taxon>
        <taxon>Pentapetalae</taxon>
        <taxon>rosids</taxon>
        <taxon>fabids</taxon>
        <taxon>Fabales</taxon>
        <taxon>Fabaceae</taxon>
        <taxon>Papilionoideae</taxon>
        <taxon>50 kb inversion clade</taxon>
        <taxon>NPAAA clade</taxon>
        <taxon>Hologalegina</taxon>
        <taxon>IRL clade</taxon>
        <taxon>Trifolieae</taxon>
        <taxon>Medicago</taxon>
    </lineage>
</organism>
<dbReference type="Proteomes" id="UP000002051">
    <property type="component" value="Chromosome 5"/>
</dbReference>
<evidence type="ECO:0000313" key="1">
    <source>
        <dbReference type="EMBL" id="AES95807.1"/>
    </source>
</evidence>
<accession>G7KDP0</accession>
<sequence>MLVLSRVEYVLLEIANYLLKNICNILDPSIRHMQRPDGVPHTLLLHIEVKIPSASVTFFELPCPKPLKMLGIFGLQQRPEVDKCFTLLQTPSSTKSGGPSPSNLTLISSTKRQILRS</sequence>
<name>G7KDP0_MEDTR</name>
<evidence type="ECO:0000313" key="2">
    <source>
        <dbReference type="EnsemblPlants" id="AES95807"/>
    </source>
</evidence>
<proteinExistence type="predicted"/>
<gene>
    <name evidence="1" type="ordered locus">MTR_5g029740</name>
</gene>
<reference evidence="2" key="3">
    <citation type="submission" date="2015-04" db="UniProtKB">
        <authorList>
            <consortium name="EnsemblPlants"/>
        </authorList>
    </citation>
    <scope>IDENTIFICATION</scope>
    <source>
        <strain evidence="2">cv. Jemalong A17</strain>
    </source>
</reference>
<reference evidence="1 3" key="1">
    <citation type="journal article" date="2011" name="Nature">
        <title>The Medicago genome provides insight into the evolution of rhizobial symbioses.</title>
        <authorList>
            <person name="Young N.D."/>
            <person name="Debelle F."/>
            <person name="Oldroyd G.E."/>
            <person name="Geurts R."/>
            <person name="Cannon S.B."/>
            <person name="Udvardi M.K."/>
            <person name="Benedito V.A."/>
            <person name="Mayer K.F."/>
            <person name="Gouzy J."/>
            <person name="Schoof H."/>
            <person name="Van de Peer Y."/>
            <person name="Proost S."/>
            <person name="Cook D.R."/>
            <person name="Meyers B.C."/>
            <person name="Spannagl M."/>
            <person name="Cheung F."/>
            <person name="De Mita S."/>
            <person name="Krishnakumar V."/>
            <person name="Gundlach H."/>
            <person name="Zhou S."/>
            <person name="Mudge J."/>
            <person name="Bharti A.K."/>
            <person name="Murray J.D."/>
            <person name="Naoumkina M.A."/>
            <person name="Rosen B."/>
            <person name="Silverstein K.A."/>
            <person name="Tang H."/>
            <person name="Rombauts S."/>
            <person name="Zhao P.X."/>
            <person name="Zhou P."/>
            <person name="Barbe V."/>
            <person name="Bardou P."/>
            <person name="Bechner M."/>
            <person name="Bellec A."/>
            <person name="Berger A."/>
            <person name="Berges H."/>
            <person name="Bidwell S."/>
            <person name="Bisseling T."/>
            <person name="Choisne N."/>
            <person name="Couloux A."/>
            <person name="Denny R."/>
            <person name="Deshpande S."/>
            <person name="Dai X."/>
            <person name="Doyle J.J."/>
            <person name="Dudez A.M."/>
            <person name="Farmer A.D."/>
            <person name="Fouteau S."/>
            <person name="Franken C."/>
            <person name="Gibelin C."/>
            <person name="Gish J."/>
            <person name="Goldstein S."/>
            <person name="Gonzalez A.J."/>
            <person name="Green P.J."/>
            <person name="Hallab A."/>
            <person name="Hartog M."/>
            <person name="Hua A."/>
            <person name="Humphray S.J."/>
            <person name="Jeong D.H."/>
            <person name="Jing Y."/>
            <person name="Jocker A."/>
            <person name="Kenton S.M."/>
            <person name="Kim D.J."/>
            <person name="Klee K."/>
            <person name="Lai H."/>
            <person name="Lang C."/>
            <person name="Lin S."/>
            <person name="Macmil S.L."/>
            <person name="Magdelenat G."/>
            <person name="Matthews L."/>
            <person name="McCorrison J."/>
            <person name="Monaghan E.L."/>
            <person name="Mun J.H."/>
            <person name="Najar F.Z."/>
            <person name="Nicholson C."/>
            <person name="Noirot C."/>
            <person name="O'Bleness M."/>
            <person name="Paule C.R."/>
            <person name="Poulain J."/>
            <person name="Prion F."/>
            <person name="Qin B."/>
            <person name="Qu C."/>
            <person name="Retzel E.F."/>
            <person name="Riddle C."/>
            <person name="Sallet E."/>
            <person name="Samain S."/>
            <person name="Samson N."/>
            <person name="Sanders I."/>
            <person name="Saurat O."/>
            <person name="Scarpelli C."/>
            <person name="Schiex T."/>
            <person name="Segurens B."/>
            <person name="Severin A.J."/>
            <person name="Sherrier D.J."/>
            <person name="Shi R."/>
            <person name="Sims S."/>
            <person name="Singer S.R."/>
            <person name="Sinharoy S."/>
            <person name="Sterck L."/>
            <person name="Viollet A."/>
            <person name="Wang B.B."/>
            <person name="Wang K."/>
            <person name="Wang M."/>
            <person name="Wang X."/>
            <person name="Warfsmann J."/>
            <person name="Weissenbach J."/>
            <person name="White D.D."/>
            <person name="White J.D."/>
            <person name="Wiley G.B."/>
            <person name="Wincker P."/>
            <person name="Xing Y."/>
            <person name="Yang L."/>
            <person name="Yao Z."/>
            <person name="Ying F."/>
            <person name="Zhai J."/>
            <person name="Zhou L."/>
            <person name="Zuber A."/>
            <person name="Denarie J."/>
            <person name="Dixon R.A."/>
            <person name="May G.D."/>
            <person name="Schwartz D.C."/>
            <person name="Rogers J."/>
            <person name="Quetier F."/>
            <person name="Town C.D."/>
            <person name="Roe B.A."/>
        </authorList>
    </citation>
    <scope>NUCLEOTIDE SEQUENCE [LARGE SCALE GENOMIC DNA]</scope>
    <source>
        <strain evidence="1">A17</strain>
        <strain evidence="2 3">cv. Jemalong A17</strain>
    </source>
</reference>
<dbReference type="AlphaFoldDB" id="G7KDP0"/>
<dbReference type="PaxDb" id="3880-AES95807"/>
<keyword evidence="3" id="KW-1185">Reference proteome</keyword>
<dbReference type="HOGENOM" id="CLU_2088430_0_0_1"/>
<protein>
    <submittedName>
        <fullName evidence="1 2">Uncharacterized protein</fullName>
    </submittedName>
</protein>
<dbReference type="EMBL" id="CM001221">
    <property type="protein sequence ID" value="AES95807.1"/>
    <property type="molecule type" value="Genomic_DNA"/>
</dbReference>
<dbReference type="EnsemblPlants" id="AES95807">
    <property type="protein sequence ID" value="AES95807"/>
    <property type="gene ID" value="MTR_5g029740"/>
</dbReference>
<reference evidence="1 3" key="2">
    <citation type="journal article" date="2014" name="BMC Genomics">
        <title>An improved genome release (version Mt4.0) for the model legume Medicago truncatula.</title>
        <authorList>
            <person name="Tang H."/>
            <person name="Krishnakumar V."/>
            <person name="Bidwell S."/>
            <person name="Rosen B."/>
            <person name="Chan A."/>
            <person name="Zhou S."/>
            <person name="Gentzbittel L."/>
            <person name="Childs K.L."/>
            <person name="Yandell M."/>
            <person name="Gundlach H."/>
            <person name="Mayer K.F."/>
            <person name="Schwartz D.C."/>
            <person name="Town C.D."/>
        </authorList>
    </citation>
    <scope>GENOME REANNOTATION</scope>
    <source>
        <strain evidence="2 3">cv. Jemalong A17</strain>
    </source>
</reference>
<evidence type="ECO:0000313" key="3">
    <source>
        <dbReference type="Proteomes" id="UP000002051"/>
    </source>
</evidence>